<name>A0A162R0G9_9CLOT</name>
<evidence type="ECO:0000256" key="2">
    <source>
        <dbReference type="PROSITE-ProRule" id="PRU00493"/>
    </source>
</evidence>
<dbReference type="EC" id="4.1.1.83" evidence="4"/>
<sequence length="100" mass="11705">MSKYDVKKVDINTLFPDPDEGRYKKQGIARMCNLVRTALNDQHIHHIQFNCQDKNVLLDAQKHPEKYPTLMVRVAGYSVYFTDLNTTVQNDVISRTEHHF</sequence>
<dbReference type="OrthoDB" id="9803969at2"/>
<dbReference type="PROSITE" id="PS51149">
    <property type="entry name" value="GLY_RADICAL_2"/>
    <property type="match status" value="1"/>
</dbReference>
<feature type="modified residue" description="Glycine radical" evidence="2">
    <location>
        <position position="76"/>
    </location>
</feature>
<dbReference type="PANTHER" id="PTHR43641:SF2">
    <property type="entry name" value="DEHYDRATASE YBIW-RELATED"/>
    <property type="match status" value="1"/>
</dbReference>
<dbReference type="InterPro" id="IPR051215">
    <property type="entry name" value="GRE"/>
</dbReference>
<dbReference type="InterPro" id="IPR001150">
    <property type="entry name" value="Gly_radical"/>
</dbReference>
<dbReference type="GO" id="GO:0005829">
    <property type="term" value="C:cytosol"/>
    <property type="evidence" value="ECO:0007669"/>
    <property type="project" value="TreeGrafter"/>
</dbReference>
<dbReference type="GO" id="GO:0043722">
    <property type="term" value="F:4-hydroxyphenylacetate decarboxylase activity"/>
    <property type="evidence" value="ECO:0007669"/>
    <property type="project" value="UniProtKB-EC"/>
</dbReference>
<dbReference type="Proteomes" id="UP000076603">
    <property type="component" value="Unassembled WGS sequence"/>
</dbReference>
<dbReference type="STRING" id="1121326.CLMAG_54550"/>
<keyword evidence="4" id="KW-0456">Lyase</keyword>
<evidence type="ECO:0000313" key="5">
    <source>
        <dbReference type="Proteomes" id="UP000076603"/>
    </source>
</evidence>
<dbReference type="PATRIC" id="fig|1121326.3.peg.5524"/>
<dbReference type="PANTHER" id="PTHR43641">
    <property type="entry name" value="FORMATE ACETYLTRANSFERASE 3-RELATED"/>
    <property type="match status" value="1"/>
</dbReference>
<keyword evidence="1 2" id="KW-0556">Organic radical</keyword>
<reference evidence="4 5" key="1">
    <citation type="submission" date="2016-04" db="EMBL/GenBank/DDBJ databases">
        <title>Genome sequence of Clostridium magnum DSM 2767.</title>
        <authorList>
            <person name="Poehlein A."/>
            <person name="Uhlig R."/>
            <person name="Fischer R."/>
            <person name="Bahl H."/>
            <person name="Daniel R."/>
        </authorList>
    </citation>
    <scope>NUCLEOTIDE SEQUENCE [LARGE SCALE GENOMIC DNA]</scope>
    <source>
        <strain evidence="4 5">DSM 2767</strain>
    </source>
</reference>
<dbReference type="EMBL" id="LWAE01000010">
    <property type="protein sequence ID" value="KZL89237.1"/>
    <property type="molecule type" value="Genomic_DNA"/>
</dbReference>
<accession>A0A162R0G9</accession>
<keyword evidence="5" id="KW-1185">Reference proteome</keyword>
<feature type="domain" description="Glycine radical" evidence="3">
    <location>
        <begin position="1"/>
        <end position="100"/>
    </location>
</feature>
<evidence type="ECO:0000313" key="4">
    <source>
        <dbReference type="EMBL" id="KZL89237.1"/>
    </source>
</evidence>
<dbReference type="RefSeq" id="WP_066629786.1">
    <property type="nucleotide sequence ID" value="NZ_FQXL01000075.1"/>
</dbReference>
<dbReference type="Gene3D" id="3.20.70.20">
    <property type="match status" value="1"/>
</dbReference>
<proteinExistence type="predicted"/>
<evidence type="ECO:0000256" key="1">
    <source>
        <dbReference type="ARBA" id="ARBA00022818"/>
    </source>
</evidence>
<organism evidence="4 5">
    <name type="scientific">Clostridium magnum DSM 2767</name>
    <dbReference type="NCBI Taxonomy" id="1121326"/>
    <lineage>
        <taxon>Bacteria</taxon>
        <taxon>Bacillati</taxon>
        <taxon>Bacillota</taxon>
        <taxon>Clostridia</taxon>
        <taxon>Eubacteriales</taxon>
        <taxon>Clostridiaceae</taxon>
        <taxon>Clostridium</taxon>
    </lineage>
</organism>
<dbReference type="Pfam" id="PF01228">
    <property type="entry name" value="Gly_radical"/>
    <property type="match status" value="1"/>
</dbReference>
<dbReference type="SUPFAM" id="SSF51998">
    <property type="entry name" value="PFL-like glycyl radical enzymes"/>
    <property type="match status" value="1"/>
</dbReference>
<comment type="caution">
    <text evidence="4">The sequence shown here is derived from an EMBL/GenBank/DDBJ whole genome shotgun (WGS) entry which is preliminary data.</text>
</comment>
<dbReference type="AlphaFoldDB" id="A0A162R0G9"/>
<protein>
    <submittedName>
        <fullName evidence="4">4-hydroxyphenylacetate decarboxylase large subunit</fullName>
        <ecNumber evidence="4">4.1.1.83</ecNumber>
    </submittedName>
</protein>
<gene>
    <name evidence="4" type="primary">hpdB</name>
    <name evidence="4" type="ORF">CLMAG_54550</name>
</gene>
<evidence type="ECO:0000259" key="3">
    <source>
        <dbReference type="PROSITE" id="PS51149"/>
    </source>
</evidence>